<dbReference type="PANTHER" id="PTHR36845:SF1">
    <property type="entry name" value="HYDROLASE, PUTATIVE (AFU_ORTHOLOGUE AFUA_7G05090)-RELATED"/>
    <property type="match status" value="1"/>
</dbReference>
<dbReference type="Proteomes" id="UP001596227">
    <property type="component" value="Unassembled WGS sequence"/>
</dbReference>
<evidence type="ECO:0000313" key="4">
    <source>
        <dbReference type="Proteomes" id="UP001596227"/>
    </source>
</evidence>
<dbReference type="InterPro" id="IPR010905">
    <property type="entry name" value="Glyco_hydro_88"/>
</dbReference>
<dbReference type="SUPFAM" id="SSF48208">
    <property type="entry name" value="Six-hairpin glycosidases"/>
    <property type="match status" value="1"/>
</dbReference>
<proteinExistence type="inferred from homology"/>
<evidence type="ECO:0000256" key="1">
    <source>
        <dbReference type="ARBA" id="ARBA00022801"/>
    </source>
</evidence>
<evidence type="ECO:0000256" key="2">
    <source>
        <dbReference type="ARBA" id="ARBA00038358"/>
    </source>
</evidence>
<dbReference type="Gene3D" id="1.50.10.10">
    <property type="match status" value="1"/>
</dbReference>
<sequence length="372" mass="41815">MTEVEIWAKQVLSQLDLKLTAEAQRLGNQIPYIPENGHYVDMGKRDITWWTNGFWAGTLWLMYHATGKSLYRQTAEANEARLDQAFDKYTGLHHDVGFMWNLSAVADYRLTGNERSKARGLHAAHLLAGRYNPRGHFIRSWNHGNPGGVIVDSMLNIPLLYWASETLNDPRLTYIAEEHADTVMQHVVRPDGSVNHIVILDPATGALLETPGGQGYAPGSAWSRGQAWALYGFTLSYAHTKKVAYLETAKRIAAYFIAMVSQHGHISIVDFRAPEQPEIIDTSAGLCAACGLLEIAKWVPIHEQQFYRKAAIQILKATVAQYTDWDLKTDGIVQCGTGAYHDQTNREVPLIYSDFYLVEAIVRLLGKDFLIW</sequence>
<dbReference type="InterPro" id="IPR052369">
    <property type="entry name" value="UG_Glycosaminoglycan_Hydrolase"/>
</dbReference>
<keyword evidence="1 3" id="KW-0378">Hydrolase</keyword>
<gene>
    <name evidence="3" type="ORF">ACFQH1_08235</name>
</gene>
<dbReference type="PANTHER" id="PTHR36845">
    <property type="entry name" value="HYDROLASE, PUTATIVE (AFU_ORTHOLOGUE AFUA_7G05090)-RELATED"/>
    <property type="match status" value="1"/>
</dbReference>
<dbReference type="InterPro" id="IPR012341">
    <property type="entry name" value="6hp_glycosidase-like_sf"/>
</dbReference>
<dbReference type="RefSeq" id="WP_137606920.1">
    <property type="nucleotide sequence ID" value="NZ_BJDH01000003.1"/>
</dbReference>
<dbReference type="GO" id="GO:0016787">
    <property type="term" value="F:hydrolase activity"/>
    <property type="evidence" value="ECO:0007669"/>
    <property type="project" value="UniProtKB-KW"/>
</dbReference>
<dbReference type="InterPro" id="IPR008928">
    <property type="entry name" value="6-hairpin_glycosidase_sf"/>
</dbReference>
<accession>A0ABW1UH64</accession>
<name>A0ABW1UH64_9LACO</name>
<reference evidence="4" key="1">
    <citation type="journal article" date="2019" name="Int. J. Syst. Evol. Microbiol.">
        <title>The Global Catalogue of Microorganisms (GCM) 10K type strain sequencing project: providing services to taxonomists for standard genome sequencing and annotation.</title>
        <authorList>
            <consortium name="The Broad Institute Genomics Platform"/>
            <consortium name="The Broad Institute Genome Sequencing Center for Infectious Disease"/>
            <person name="Wu L."/>
            <person name="Ma J."/>
        </authorList>
    </citation>
    <scope>NUCLEOTIDE SEQUENCE [LARGE SCALE GENOMIC DNA]</scope>
    <source>
        <strain evidence="4">CCM 8934</strain>
    </source>
</reference>
<keyword evidence="4" id="KW-1185">Reference proteome</keyword>
<comment type="caution">
    <text evidence="3">The sequence shown here is derived from an EMBL/GenBank/DDBJ whole genome shotgun (WGS) entry which is preliminary data.</text>
</comment>
<protein>
    <submittedName>
        <fullName evidence="3">Glycoside hydrolase family 88 protein</fullName>
    </submittedName>
</protein>
<dbReference type="EMBL" id="JBHSSB010000016">
    <property type="protein sequence ID" value="MFC6295189.1"/>
    <property type="molecule type" value="Genomic_DNA"/>
</dbReference>
<evidence type="ECO:0000313" key="3">
    <source>
        <dbReference type="EMBL" id="MFC6295189.1"/>
    </source>
</evidence>
<dbReference type="Pfam" id="PF07470">
    <property type="entry name" value="Glyco_hydro_88"/>
    <property type="match status" value="1"/>
</dbReference>
<organism evidence="3 4">
    <name type="scientific">Lactiplantibacillus daoliensis</name>
    <dbReference type="NCBI Taxonomy" id="2559916"/>
    <lineage>
        <taxon>Bacteria</taxon>
        <taxon>Bacillati</taxon>
        <taxon>Bacillota</taxon>
        <taxon>Bacilli</taxon>
        <taxon>Lactobacillales</taxon>
        <taxon>Lactobacillaceae</taxon>
        <taxon>Lactiplantibacillus</taxon>
    </lineage>
</organism>
<comment type="similarity">
    <text evidence="2">Belongs to the glycosyl hydrolase 88 family.</text>
</comment>